<evidence type="ECO:0000256" key="1">
    <source>
        <dbReference type="ARBA" id="ARBA00004442"/>
    </source>
</evidence>
<dbReference type="InterPro" id="IPR011990">
    <property type="entry name" value="TPR-like_helical_dom_sf"/>
</dbReference>
<evidence type="ECO:0000313" key="9">
    <source>
        <dbReference type="Proteomes" id="UP001164653"/>
    </source>
</evidence>
<dbReference type="EMBL" id="CP112998">
    <property type="protein sequence ID" value="WAC14105.1"/>
    <property type="molecule type" value="Genomic_DNA"/>
</dbReference>
<feature type="domain" description="SusD-like N-terminal" evidence="7">
    <location>
        <begin position="96"/>
        <end position="217"/>
    </location>
</feature>
<dbReference type="Pfam" id="PF14322">
    <property type="entry name" value="SusD-like_3"/>
    <property type="match status" value="1"/>
</dbReference>
<evidence type="ECO:0000256" key="4">
    <source>
        <dbReference type="ARBA" id="ARBA00023136"/>
    </source>
</evidence>
<reference evidence="8" key="1">
    <citation type="submission" date="2022-11" db="EMBL/GenBank/DDBJ databases">
        <title>Dyadobacter pollutisoli sp. nov., isolated from plastic dumped soil.</title>
        <authorList>
            <person name="Kim J.M."/>
            <person name="Kim K.R."/>
            <person name="Lee J.K."/>
            <person name="Hao L."/>
            <person name="Jeon C.O."/>
        </authorList>
    </citation>
    <scope>NUCLEOTIDE SEQUENCE</scope>
    <source>
        <strain evidence="8">U1</strain>
    </source>
</reference>
<gene>
    <name evidence="8" type="ORF">ON006_09100</name>
</gene>
<dbReference type="Pfam" id="PF07980">
    <property type="entry name" value="SusD_RagB"/>
    <property type="match status" value="1"/>
</dbReference>
<dbReference type="Gene3D" id="1.25.40.390">
    <property type="match status" value="1"/>
</dbReference>
<feature type="domain" description="RagB/SusD" evidence="6">
    <location>
        <begin position="312"/>
        <end position="549"/>
    </location>
</feature>
<protein>
    <submittedName>
        <fullName evidence="8">RagB/SusD family nutrient uptake outer membrane protein</fullName>
    </submittedName>
</protein>
<dbReference type="RefSeq" id="WP_244818789.1">
    <property type="nucleotide sequence ID" value="NZ_CP112998.1"/>
</dbReference>
<dbReference type="SUPFAM" id="SSF48452">
    <property type="entry name" value="TPR-like"/>
    <property type="match status" value="1"/>
</dbReference>
<evidence type="ECO:0000259" key="6">
    <source>
        <dbReference type="Pfam" id="PF07980"/>
    </source>
</evidence>
<keyword evidence="5" id="KW-0998">Cell outer membrane</keyword>
<evidence type="ECO:0000256" key="2">
    <source>
        <dbReference type="ARBA" id="ARBA00006275"/>
    </source>
</evidence>
<dbReference type="AlphaFoldDB" id="A0A9E8NCI5"/>
<keyword evidence="3" id="KW-0732">Signal</keyword>
<evidence type="ECO:0000256" key="5">
    <source>
        <dbReference type="ARBA" id="ARBA00023237"/>
    </source>
</evidence>
<name>A0A9E8NCI5_9BACT</name>
<keyword evidence="9" id="KW-1185">Reference proteome</keyword>
<dbReference type="InterPro" id="IPR012944">
    <property type="entry name" value="SusD_RagB_dom"/>
</dbReference>
<accession>A0A9E8NCI5</accession>
<evidence type="ECO:0000259" key="7">
    <source>
        <dbReference type="Pfam" id="PF14322"/>
    </source>
</evidence>
<sequence>MKSILIKAGLLSVFLLTQFSCENVLEEYNPSGLTSETVYTTPEGFETLVNAAYSYQRWWYGKEEGYNISETGTDIWTSGAGEVYRDLTQYLNLQGSNAALTSEWREFYAAINLCNGGINRIEQAGLSATLRPVREGELRFLRAFYYWHIVETWGGVHFTTTETNGIVTTANKTPVETFYNQIFEDLKIAVNNLPATQPQYGRVTKGAAQAFLARMYLTRGMNKEALEMAEAVLNGGYGYKLEDNFANLWKMSNQKSKEVIYAVDYSANLALNDLANTTFNPYGHGRGSNNAHLLFLMKYDDRPGMVRDLPNGRPFNRYMPSRFLLDLYSEDDARYEGSFIEAWYANTIPSSLPAGMSLGDTAVYCTRREIADAVEKTKKYQTNDRSKIYLADGTVKDNLRYPTLSKFMDPTRASLNEAQSARDVFVIRLAEVYLVAAEAAMQLSNLPKAAEYINVLRSRAAKTGKLAVMLIKPADVSLDFILDERARELAGEQLRWFDLKRTGKLVERIKKYNPDNAVNIQEHHMVRPIPQTQLDAVVNKSEFKQNAGYQ</sequence>
<dbReference type="Proteomes" id="UP001164653">
    <property type="component" value="Chromosome"/>
</dbReference>
<dbReference type="GO" id="GO:0009279">
    <property type="term" value="C:cell outer membrane"/>
    <property type="evidence" value="ECO:0007669"/>
    <property type="project" value="UniProtKB-SubCell"/>
</dbReference>
<evidence type="ECO:0000256" key="3">
    <source>
        <dbReference type="ARBA" id="ARBA00022729"/>
    </source>
</evidence>
<dbReference type="InterPro" id="IPR033985">
    <property type="entry name" value="SusD-like_N"/>
</dbReference>
<proteinExistence type="inferred from homology"/>
<comment type="similarity">
    <text evidence="2">Belongs to the SusD family.</text>
</comment>
<comment type="subcellular location">
    <subcellularLocation>
        <location evidence="1">Cell outer membrane</location>
    </subcellularLocation>
</comment>
<keyword evidence="4" id="KW-0472">Membrane</keyword>
<evidence type="ECO:0000313" key="8">
    <source>
        <dbReference type="EMBL" id="WAC14105.1"/>
    </source>
</evidence>
<organism evidence="8 9">
    <name type="scientific">Dyadobacter pollutisoli</name>
    <dbReference type="NCBI Taxonomy" id="2910158"/>
    <lineage>
        <taxon>Bacteria</taxon>
        <taxon>Pseudomonadati</taxon>
        <taxon>Bacteroidota</taxon>
        <taxon>Cytophagia</taxon>
        <taxon>Cytophagales</taxon>
        <taxon>Spirosomataceae</taxon>
        <taxon>Dyadobacter</taxon>
    </lineage>
</organism>
<dbReference type="KEGG" id="dpf:ON006_09100"/>